<feature type="compositionally biased region" description="Basic and acidic residues" evidence="1">
    <location>
        <begin position="1"/>
        <end position="11"/>
    </location>
</feature>
<feature type="region of interest" description="Disordered" evidence="1">
    <location>
        <begin position="1"/>
        <end position="25"/>
    </location>
</feature>
<dbReference type="OrthoDB" id="10529703at2759"/>
<reference evidence="2" key="1">
    <citation type="submission" date="2020-02" db="EMBL/GenBank/DDBJ databases">
        <authorList>
            <person name="Palmer J.M."/>
        </authorList>
    </citation>
    <scope>NUCLEOTIDE SEQUENCE</scope>
    <source>
        <strain evidence="2">EPUS1.4</strain>
        <tissue evidence="2">Thallus</tissue>
    </source>
</reference>
<name>A0A8H7AGU9_9EURO</name>
<evidence type="ECO:0000256" key="1">
    <source>
        <dbReference type="SAM" id="MobiDB-lite"/>
    </source>
</evidence>
<dbReference type="Proteomes" id="UP000606974">
    <property type="component" value="Unassembled WGS sequence"/>
</dbReference>
<evidence type="ECO:0000313" key="2">
    <source>
        <dbReference type="EMBL" id="KAF7507854.1"/>
    </source>
</evidence>
<keyword evidence="3" id="KW-1185">Reference proteome</keyword>
<comment type="caution">
    <text evidence="2">The sequence shown here is derived from an EMBL/GenBank/DDBJ whole genome shotgun (WGS) entry which is preliminary data.</text>
</comment>
<accession>A0A8H7AGU9</accession>
<sequence length="67" mass="7319">MPHQRPSERAPTRGRRTKQAEGPSVLGNARVTKAKSNKGNTRIQKVKAPELESPIQNLDAILKSSTS</sequence>
<dbReference type="EMBL" id="JAACFV010000062">
    <property type="protein sequence ID" value="KAF7507854.1"/>
    <property type="molecule type" value="Genomic_DNA"/>
</dbReference>
<dbReference type="AlphaFoldDB" id="A0A8H7AGU9"/>
<organism evidence="2 3">
    <name type="scientific">Endocarpon pusillum</name>
    <dbReference type="NCBI Taxonomy" id="364733"/>
    <lineage>
        <taxon>Eukaryota</taxon>
        <taxon>Fungi</taxon>
        <taxon>Dikarya</taxon>
        <taxon>Ascomycota</taxon>
        <taxon>Pezizomycotina</taxon>
        <taxon>Eurotiomycetes</taxon>
        <taxon>Chaetothyriomycetidae</taxon>
        <taxon>Verrucariales</taxon>
        <taxon>Verrucariaceae</taxon>
        <taxon>Endocarpon</taxon>
    </lineage>
</organism>
<proteinExistence type="predicted"/>
<gene>
    <name evidence="2" type="ORF">GJ744_010018</name>
</gene>
<protein>
    <submittedName>
        <fullName evidence="2">Uncharacterized protein</fullName>
    </submittedName>
</protein>
<evidence type="ECO:0000313" key="3">
    <source>
        <dbReference type="Proteomes" id="UP000606974"/>
    </source>
</evidence>